<dbReference type="InterPro" id="IPR000601">
    <property type="entry name" value="PKD_dom"/>
</dbReference>
<dbReference type="Pfam" id="PF16410">
    <property type="entry name" value="DUF5018"/>
    <property type="match status" value="1"/>
</dbReference>
<dbReference type="AlphaFoldDB" id="A0A2K9PNB6"/>
<dbReference type="SUPFAM" id="SSF49299">
    <property type="entry name" value="PKD domain"/>
    <property type="match status" value="1"/>
</dbReference>
<dbReference type="InterPro" id="IPR005046">
    <property type="entry name" value="DUF285"/>
</dbReference>
<name>A0A2K9PNB6_9FLAO</name>
<gene>
    <name evidence="2" type="ORF">C1H87_07395</name>
</gene>
<dbReference type="InterPro" id="IPR035986">
    <property type="entry name" value="PKD_dom_sf"/>
</dbReference>
<dbReference type="Gene3D" id="2.60.40.2340">
    <property type="match status" value="1"/>
</dbReference>
<reference evidence="2 3" key="1">
    <citation type="submission" date="2018-01" db="EMBL/GenBank/DDBJ databases">
        <title>Complete genome sequence of Flavivirga eckloniae ECD14 isolated from seaweed Ecklonia cava.</title>
        <authorList>
            <person name="Lee J.H."/>
            <person name="Baik K.S."/>
            <person name="Seong C.N."/>
        </authorList>
    </citation>
    <scope>NUCLEOTIDE SEQUENCE [LARGE SCALE GENOMIC DNA]</scope>
    <source>
        <strain evidence="2 3">ECD14</strain>
    </source>
</reference>
<dbReference type="RefSeq" id="WP_102755199.1">
    <property type="nucleotide sequence ID" value="NZ_CP025791.1"/>
</dbReference>
<evidence type="ECO:0000313" key="3">
    <source>
        <dbReference type="Proteomes" id="UP000235826"/>
    </source>
</evidence>
<dbReference type="CDD" id="cd00146">
    <property type="entry name" value="PKD"/>
    <property type="match status" value="1"/>
</dbReference>
<evidence type="ECO:0000313" key="2">
    <source>
        <dbReference type="EMBL" id="AUP78544.1"/>
    </source>
</evidence>
<dbReference type="InterPro" id="IPR013783">
    <property type="entry name" value="Ig-like_fold"/>
</dbReference>
<sequence length="322" mass="35536">MNIFRIPLIALLLMFIASCSKEDVKRSEAKELIAFTINDVKATVNQQDSALEITLPAGTDKTSLKAEVELSDNATILPDPAVARDYTNPVEFTVTAEDGSIQKYTVTVKSNPSTAFITTWKTLRNNEFITIPTYKGETYNYTVNWGDDTTSINQTGDATHGYATAGTYTVSITGDFPRVYNNGSSSISRRIQSVEQWGNQVWTSMQFAFMGCRDLQINASDAPDLSKVTDMSSMFENVTSFNGNNISSWDVSEVTNMSSMFRDVTLSSENYDEILESWSKLTLQKGVRLSVGNTTFCNGEAGRNKLINDFGWTVADGGKNCN</sequence>
<dbReference type="KEGG" id="fek:C1H87_07395"/>
<dbReference type="EMBL" id="CP025791">
    <property type="protein sequence ID" value="AUP78544.1"/>
    <property type="molecule type" value="Genomic_DNA"/>
</dbReference>
<dbReference type="OrthoDB" id="9813840at2"/>
<feature type="domain" description="PKD" evidence="1">
    <location>
        <begin position="136"/>
        <end position="173"/>
    </location>
</feature>
<keyword evidence="3" id="KW-1185">Reference proteome</keyword>
<proteinExistence type="predicted"/>
<dbReference type="Pfam" id="PF03382">
    <property type="entry name" value="DUF285"/>
    <property type="match status" value="1"/>
</dbReference>
<evidence type="ECO:0000259" key="1">
    <source>
        <dbReference type="PROSITE" id="PS50093"/>
    </source>
</evidence>
<dbReference type="Proteomes" id="UP000235826">
    <property type="component" value="Chromosome"/>
</dbReference>
<dbReference type="PROSITE" id="PS51257">
    <property type="entry name" value="PROKAR_LIPOPROTEIN"/>
    <property type="match status" value="1"/>
</dbReference>
<dbReference type="PROSITE" id="PS50093">
    <property type="entry name" value="PKD"/>
    <property type="match status" value="1"/>
</dbReference>
<accession>A0A2K9PNB6</accession>
<dbReference type="InterPro" id="IPR032186">
    <property type="entry name" value="DUF5018"/>
</dbReference>
<dbReference type="Gene3D" id="2.60.40.10">
    <property type="entry name" value="Immunoglobulins"/>
    <property type="match status" value="1"/>
</dbReference>
<organism evidence="2 3">
    <name type="scientific">Flavivirga eckloniae</name>
    <dbReference type="NCBI Taxonomy" id="1803846"/>
    <lineage>
        <taxon>Bacteria</taxon>
        <taxon>Pseudomonadati</taxon>
        <taxon>Bacteroidota</taxon>
        <taxon>Flavobacteriia</taxon>
        <taxon>Flavobacteriales</taxon>
        <taxon>Flavobacteriaceae</taxon>
        <taxon>Flavivirga</taxon>
    </lineage>
</organism>
<protein>
    <recommendedName>
        <fullName evidence="1">PKD domain-containing protein</fullName>
    </recommendedName>
</protein>